<accession>A4A2Y2</accession>
<dbReference type="InterPro" id="IPR011453">
    <property type="entry name" value="DUF1559"/>
</dbReference>
<dbReference type="Gene3D" id="3.30.700.10">
    <property type="entry name" value="Glycoprotein, Type 4 Pilin"/>
    <property type="match status" value="1"/>
</dbReference>
<feature type="domain" description="DUF1559" evidence="1">
    <location>
        <begin position="23"/>
        <end position="309"/>
    </location>
</feature>
<dbReference type="NCBIfam" id="TIGR04294">
    <property type="entry name" value="pre_pil_HX9DG"/>
    <property type="match status" value="1"/>
</dbReference>
<dbReference type="PANTHER" id="PTHR30093">
    <property type="entry name" value="GENERAL SECRETION PATHWAY PROTEIN G"/>
    <property type="match status" value="1"/>
</dbReference>
<dbReference type="Pfam" id="PF07596">
    <property type="entry name" value="SBP_bac_10"/>
    <property type="match status" value="1"/>
</dbReference>
<name>A4A2Y2_9BACT</name>
<protein>
    <recommendedName>
        <fullName evidence="1">DUF1559 domain-containing protein</fullName>
    </recommendedName>
</protein>
<comment type="caution">
    <text evidence="2">The sequence shown here is derived from an EMBL/GenBank/DDBJ whole genome shotgun (WGS) entry which is preliminary data.</text>
</comment>
<dbReference type="eggNOG" id="COG2165">
    <property type="taxonomic scope" value="Bacteria"/>
</dbReference>
<evidence type="ECO:0000313" key="2">
    <source>
        <dbReference type="EMBL" id="EAQ76879.1"/>
    </source>
</evidence>
<gene>
    <name evidence="2" type="ORF">DSM3645_25789</name>
</gene>
<dbReference type="EMBL" id="AANZ01000055">
    <property type="protein sequence ID" value="EAQ76879.1"/>
    <property type="molecule type" value="Genomic_DNA"/>
</dbReference>
<dbReference type="InterPro" id="IPR045584">
    <property type="entry name" value="Pilin-like"/>
</dbReference>
<dbReference type="STRING" id="314230.DSM3645_25789"/>
<organism evidence="2 3">
    <name type="scientific">Blastopirellula marina DSM 3645</name>
    <dbReference type="NCBI Taxonomy" id="314230"/>
    <lineage>
        <taxon>Bacteria</taxon>
        <taxon>Pseudomonadati</taxon>
        <taxon>Planctomycetota</taxon>
        <taxon>Planctomycetia</taxon>
        <taxon>Pirellulales</taxon>
        <taxon>Pirellulaceae</taxon>
        <taxon>Blastopirellula</taxon>
    </lineage>
</organism>
<reference evidence="2 3" key="1">
    <citation type="submission" date="2006-02" db="EMBL/GenBank/DDBJ databases">
        <authorList>
            <person name="Amann R."/>
            <person name="Ferriera S."/>
            <person name="Johnson J."/>
            <person name="Kravitz S."/>
            <person name="Halpern A."/>
            <person name="Remington K."/>
            <person name="Beeson K."/>
            <person name="Tran B."/>
            <person name="Rogers Y.-H."/>
            <person name="Friedman R."/>
            <person name="Venter J.C."/>
        </authorList>
    </citation>
    <scope>NUCLEOTIDE SEQUENCE [LARGE SCALE GENOMIC DNA]</scope>
    <source>
        <strain evidence="2 3">DSM 3645</strain>
    </source>
</reference>
<evidence type="ECO:0000313" key="3">
    <source>
        <dbReference type="Proteomes" id="UP000004358"/>
    </source>
</evidence>
<proteinExistence type="predicted"/>
<sequence>MVELLVVIAIIGVLIALLLPAVQQAREAARRMDCSNKMKQLGLAVHNYVSTHSALPASSRGYGGCDDLGPANGEIKNANGLVSLLPYIEQQNLYDQFNHKEAYAISTTHQKALGGAIVGDPVTNGNAALAGTELEAFLCVSDNNPVKGRCVGTAYGPGGSYSGAATNYEFIVSCIPELYDCNVYAKASAETKRMFGSDVNTRLAEVVDGLSNTFMLGETTKYHVNGGAFAWAYRGWTMTGIDPHRDATYGGINVWHQPWAHATWENPPFTPIRGRARSWWVAAASLHPGGCHFVMGDGSVQFIAETIDKPTLLNLTTMADGKVVTLR</sequence>
<dbReference type="PANTHER" id="PTHR30093:SF2">
    <property type="entry name" value="TYPE II SECRETION SYSTEM PROTEIN H"/>
    <property type="match status" value="1"/>
</dbReference>
<dbReference type="HOGENOM" id="CLU_041661_0_0_0"/>
<evidence type="ECO:0000259" key="1">
    <source>
        <dbReference type="Pfam" id="PF07596"/>
    </source>
</evidence>
<dbReference type="InterPro" id="IPR027558">
    <property type="entry name" value="Pre_pil_HX9DG_C"/>
</dbReference>
<dbReference type="Proteomes" id="UP000004358">
    <property type="component" value="Unassembled WGS sequence"/>
</dbReference>
<dbReference type="SUPFAM" id="SSF54523">
    <property type="entry name" value="Pili subunits"/>
    <property type="match status" value="1"/>
</dbReference>
<dbReference type="AlphaFoldDB" id="A4A2Y2"/>